<name>A0A7C2VPN6_9CREN</name>
<evidence type="ECO:0008006" key="2">
    <source>
        <dbReference type="Google" id="ProtNLM"/>
    </source>
</evidence>
<comment type="caution">
    <text evidence="1">The sequence shown here is derived from an EMBL/GenBank/DDBJ whole genome shotgun (WGS) entry which is preliminary data.</text>
</comment>
<protein>
    <recommendedName>
        <fullName evidence="2">KaiC-like domain-containing protein</fullName>
    </recommendedName>
</protein>
<sequence length="105" mass="12066">MIDSINNFYRVESSSLEGLTNFAKLLVLLDSFNKSGAWIVSSAQVRYGEEGLPAYEFLYPWADIIINIEREGSFYRVLKFVKPKLDKVFCFGITLSGIRWTTTRI</sequence>
<dbReference type="EMBL" id="DSGT01000012">
    <property type="protein sequence ID" value="HEW53428.1"/>
    <property type="molecule type" value="Genomic_DNA"/>
</dbReference>
<gene>
    <name evidence="1" type="ORF">ENO77_04645</name>
</gene>
<accession>A0A7C2VPN6</accession>
<organism evidence="1">
    <name type="scientific">Ignisphaera aggregans</name>
    <dbReference type="NCBI Taxonomy" id="334771"/>
    <lineage>
        <taxon>Archaea</taxon>
        <taxon>Thermoproteota</taxon>
        <taxon>Thermoprotei</taxon>
        <taxon>Desulfurococcales</taxon>
        <taxon>Desulfurococcaceae</taxon>
        <taxon>Ignisphaera</taxon>
    </lineage>
</organism>
<proteinExistence type="predicted"/>
<reference evidence="1" key="1">
    <citation type="journal article" date="2020" name="mSystems">
        <title>Genome- and Community-Level Interaction Insights into Carbon Utilization and Element Cycling Functions of Hydrothermarchaeota in Hydrothermal Sediment.</title>
        <authorList>
            <person name="Zhou Z."/>
            <person name="Liu Y."/>
            <person name="Xu W."/>
            <person name="Pan J."/>
            <person name="Luo Z.H."/>
            <person name="Li M."/>
        </authorList>
    </citation>
    <scope>NUCLEOTIDE SEQUENCE [LARGE SCALE GENOMIC DNA]</scope>
    <source>
        <strain evidence="1">SpSt-16</strain>
    </source>
</reference>
<dbReference type="AlphaFoldDB" id="A0A7C2VPN6"/>
<evidence type="ECO:0000313" key="1">
    <source>
        <dbReference type="EMBL" id="HEW53428.1"/>
    </source>
</evidence>